<accession>A0A915CDM0</accession>
<proteinExistence type="predicted"/>
<dbReference type="InterPro" id="IPR000719">
    <property type="entry name" value="Prot_kinase_dom"/>
</dbReference>
<dbReference type="Gene3D" id="1.10.510.10">
    <property type="entry name" value="Transferase(Phosphotransferase) domain 1"/>
    <property type="match status" value="1"/>
</dbReference>
<protein>
    <submittedName>
        <fullName evidence="3 4">Protein kinase domain-containing protein</fullName>
    </submittedName>
</protein>
<feature type="domain" description="Protein kinase" evidence="1">
    <location>
        <begin position="1"/>
        <end position="138"/>
    </location>
</feature>
<dbReference type="PANTHER" id="PTHR11909">
    <property type="entry name" value="CASEIN KINASE-RELATED"/>
    <property type="match status" value="1"/>
</dbReference>
<evidence type="ECO:0000313" key="3">
    <source>
        <dbReference type="WBParaSite" id="PgR127_g026_t06"/>
    </source>
</evidence>
<evidence type="ECO:0000259" key="1">
    <source>
        <dbReference type="PROSITE" id="PS50011"/>
    </source>
</evidence>
<sequence>MHREGLLHRDLKPDNMGILSREQPFVVLFDLGMTRMYTDEVGQVRLPRTTCPFRGTPEWASGWAQKGRDKSGFNDLIGWLFVCCELYDSSPITIQPLPWTYRRSSKILTLLKTNHCPAFILLSRAPRQFTQSTHISCR</sequence>
<keyword evidence="2" id="KW-1185">Reference proteome</keyword>
<dbReference type="SUPFAM" id="SSF56112">
    <property type="entry name" value="Protein kinase-like (PK-like)"/>
    <property type="match status" value="1"/>
</dbReference>
<dbReference type="AlphaFoldDB" id="A0A915CDM0"/>
<reference evidence="3 4" key="1">
    <citation type="submission" date="2022-11" db="UniProtKB">
        <authorList>
            <consortium name="WormBaseParasite"/>
        </authorList>
    </citation>
    <scope>IDENTIFICATION</scope>
</reference>
<dbReference type="PROSITE" id="PS50011">
    <property type="entry name" value="PROTEIN_KINASE_DOM"/>
    <property type="match status" value="1"/>
</dbReference>
<dbReference type="Proteomes" id="UP000887569">
    <property type="component" value="Unplaced"/>
</dbReference>
<name>A0A915CDM0_PARUN</name>
<dbReference type="GO" id="GO:0005524">
    <property type="term" value="F:ATP binding"/>
    <property type="evidence" value="ECO:0007669"/>
    <property type="project" value="InterPro"/>
</dbReference>
<evidence type="ECO:0000313" key="4">
    <source>
        <dbReference type="WBParaSite" id="PgR127_g026_t08"/>
    </source>
</evidence>
<dbReference type="GO" id="GO:0004672">
    <property type="term" value="F:protein kinase activity"/>
    <property type="evidence" value="ECO:0007669"/>
    <property type="project" value="InterPro"/>
</dbReference>
<dbReference type="WBParaSite" id="PgR127_g026_t06">
    <property type="protein sequence ID" value="PgR127_g026_t06"/>
    <property type="gene ID" value="PgR127_g026"/>
</dbReference>
<dbReference type="InterPro" id="IPR050235">
    <property type="entry name" value="CK1_Ser-Thr_kinase"/>
</dbReference>
<dbReference type="WBParaSite" id="PgR127_g026_t08">
    <property type="protein sequence ID" value="PgR127_g026_t08"/>
    <property type="gene ID" value="PgR127_g026"/>
</dbReference>
<dbReference type="InterPro" id="IPR011009">
    <property type="entry name" value="Kinase-like_dom_sf"/>
</dbReference>
<evidence type="ECO:0000313" key="2">
    <source>
        <dbReference type="Proteomes" id="UP000887569"/>
    </source>
</evidence>
<organism evidence="2 3">
    <name type="scientific">Parascaris univalens</name>
    <name type="common">Nematode worm</name>
    <dbReference type="NCBI Taxonomy" id="6257"/>
    <lineage>
        <taxon>Eukaryota</taxon>
        <taxon>Metazoa</taxon>
        <taxon>Ecdysozoa</taxon>
        <taxon>Nematoda</taxon>
        <taxon>Chromadorea</taxon>
        <taxon>Rhabditida</taxon>
        <taxon>Spirurina</taxon>
        <taxon>Ascaridomorpha</taxon>
        <taxon>Ascaridoidea</taxon>
        <taxon>Ascarididae</taxon>
        <taxon>Parascaris</taxon>
    </lineage>
</organism>